<keyword evidence="3" id="KW-0274">FAD</keyword>
<name>A0A1H5IKW5_9MICC</name>
<sequence length="371" mass="40264">MVTNVDVVVIGGGAMGSAAALSVARRGKSVVLLERFAAGHSMGASHGATRNFNIAYQRPEYLRLVSEARALWDDLALETGVQLLDLVGLVNHGHLDVLKAIHHSHQGFGIKSSFMGPQEAMDRWQGMRFRSDVLFVPESGRVRAADALMALRQAAESKGAQFLYETPVRDLAVLGDDLVSVSTDSTEYRATRVIVTAGAWTRKLLQGIVELPRLVVTQEQPAHFQPVGSTFDWPSFNHNPDPGAGDDDYWYSPTYGMLTPGEGIKIGWHGVGPVVDPDERSFTADVAQMEALRRYVSDWFPGLDADSFEPISCTYTSTDTGNFILDKFGPIVLGAGFSGHGFKFTPAIGRILADLADGIESPEIFRAPGSR</sequence>
<proteinExistence type="predicted"/>
<evidence type="ECO:0000256" key="1">
    <source>
        <dbReference type="ARBA" id="ARBA00001974"/>
    </source>
</evidence>
<dbReference type="RefSeq" id="WP_074711073.1">
    <property type="nucleotide sequence ID" value="NZ_FNTV01000001.1"/>
</dbReference>
<protein>
    <submittedName>
        <fullName evidence="6">Sarcosine oxidase</fullName>
    </submittedName>
</protein>
<reference evidence="6 7" key="1">
    <citation type="submission" date="2016-10" db="EMBL/GenBank/DDBJ databases">
        <authorList>
            <person name="de Groot N.N."/>
        </authorList>
    </citation>
    <scope>NUCLEOTIDE SEQUENCE [LARGE SCALE GENOMIC DNA]</scope>
    <source>
        <strain evidence="6 7">DSM 22274</strain>
    </source>
</reference>
<organism evidence="6 7">
    <name type="scientific">Arthrobacter alpinus</name>
    <dbReference type="NCBI Taxonomy" id="656366"/>
    <lineage>
        <taxon>Bacteria</taxon>
        <taxon>Bacillati</taxon>
        <taxon>Actinomycetota</taxon>
        <taxon>Actinomycetes</taxon>
        <taxon>Micrococcales</taxon>
        <taxon>Micrococcaceae</taxon>
        <taxon>Arthrobacter</taxon>
    </lineage>
</organism>
<dbReference type="Proteomes" id="UP000182725">
    <property type="component" value="Unassembled WGS sequence"/>
</dbReference>
<dbReference type="Gene3D" id="3.30.9.10">
    <property type="entry name" value="D-Amino Acid Oxidase, subunit A, domain 2"/>
    <property type="match status" value="1"/>
</dbReference>
<dbReference type="InterPro" id="IPR045170">
    <property type="entry name" value="MTOX"/>
</dbReference>
<evidence type="ECO:0000313" key="6">
    <source>
        <dbReference type="EMBL" id="SEE40852.1"/>
    </source>
</evidence>
<dbReference type="GO" id="GO:0050660">
    <property type="term" value="F:flavin adenine dinucleotide binding"/>
    <property type="evidence" value="ECO:0007669"/>
    <property type="project" value="InterPro"/>
</dbReference>
<feature type="domain" description="FAD dependent oxidoreductase" evidence="5">
    <location>
        <begin position="6"/>
        <end position="355"/>
    </location>
</feature>
<evidence type="ECO:0000259" key="5">
    <source>
        <dbReference type="Pfam" id="PF01266"/>
    </source>
</evidence>
<keyword evidence="4" id="KW-0560">Oxidoreductase</keyword>
<dbReference type="GO" id="GO:0008115">
    <property type="term" value="F:sarcosine oxidase activity"/>
    <property type="evidence" value="ECO:0007669"/>
    <property type="project" value="TreeGrafter"/>
</dbReference>
<gene>
    <name evidence="6" type="ORF">SAMN04489740_1338</name>
</gene>
<dbReference type="AlphaFoldDB" id="A0A1H5IKW5"/>
<dbReference type="Pfam" id="PF01266">
    <property type="entry name" value="DAO"/>
    <property type="match status" value="1"/>
</dbReference>
<dbReference type="Gene3D" id="3.50.50.60">
    <property type="entry name" value="FAD/NAD(P)-binding domain"/>
    <property type="match status" value="1"/>
</dbReference>
<dbReference type="SUPFAM" id="SSF51905">
    <property type="entry name" value="FAD/NAD(P)-binding domain"/>
    <property type="match status" value="1"/>
</dbReference>
<dbReference type="InterPro" id="IPR006076">
    <property type="entry name" value="FAD-dep_OxRdtase"/>
</dbReference>
<dbReference type="PANTHER" id="PTHR10961:SF7">
    <property type="entry name" value="FAD DEPENDENT OXIDOREDUCTASE DOMAIN-CONTAINING PROTEIN"/>
    <property type="match status" value="1"/>
</dbReference>
<dbReference type="PANTHER" id="PTHR10961">
    <property type="entry name" value="PEROXISOMAL SARCOSINE OXIDASE"/>
    <property type="match status" value="1"/>
</dbReference>
<dbReference type="EMBL" id="FNTV01000001">
    <property type="protein sequence ID" value="SEE40852.1"/>
    <property type="molecule type" value="Genomic_DNA"/>
</dbReference>
<keyword evidence="2" id="KW-0285">Flavoprotein</keyword>
<comment type="cofactor">
    <cofactor evidence="1">
        <name>FAD</name>
        <dbReference type="ChEBI" id="CHEBI:57692"/>
    </cofactor>
</comment>
<dbReference type="SUPFAM" id="SSF54373">
    <property type="entry name" value="FAD-linked reductases, C-terminal domain"/>
    <property type="match status" value="1"/>
</dbReference>
<dbReference type="InterPro" id="IPR036188">
    <property type="entry name" value="FAD/NAD-bd_sf"/>
</dbReference>
<evidence type="ECO:0000256" key="3">
    <source>
        <dbReference type="ARBA" id="ARBA00022827"/>
    </source>
</evidence>
<evidence type="ECO:0000313" key="7">
    <source>
        <dbReference type="Proteomes" id="UP000182725"/>
    </source>
</evidence>
<evidence type="ECO:0000256" key="2">
    <source>
        <dbReference type="ARBA" id="ARBA00022630"/>
    </source>
</evidence>
<evidence type="ECO:0000256" key="4">
    <source>
        <dbReference type="ARBA" id="ARBA00023002"/>
    </source>
</evidence>
<accession>A0A1H5IKW5</accession>